<comment type="caution">
    <text evidence="1">The sequence shown here is derived from an EMBL/GenBank/DDBJ whole genome shotgun (WGS) entry which is preliminary data.</text>
</comment>
<dbReference type="EMBL" id="CM044701">
    <property type="protein sequence ID" value="KAI5684259.1"/>
    <property type="molecule type" value="Genomic_DNA"/>
</dbReference>
<dbReference type="Proteomes" id="UP001060085">
    <property type="component" value="Linkage Group LG01"/>
</dbReference>
<accession>A0ACC0CH24</accession>
<organism evidence="1 2">
    <name type="scientific">Catharanthus roseus</name>
    <name type="common">Madagascar periwinkle</name>
    <name type="synonym">Vinca rosea</name>
    <dbReference type="NCBI Taxonomy" id="4058"/>
    <lineage>
        <taxon>Eukaryota</taxon>
        <taxon>Viridiplantae</taxon>
        <taxon>Streptophyta</taxon>
        <taxon>Embryophyta</taxon>
        <taxon>Tracheophyta</taxon>
        <taxon>Spermatophyta</taxon>
        <taxon>Magnoliopsida</taxon>
        <taxon>eudicotyledons</taxon>
        <taxon>Gunneridae</taxon>
        <taxon>Pentapetalae</taxon>
        <taxon>asterids</taxon>
        <taxon>lamiids</taxon>
        <taxon>Gentianales</taxon>
        <taxon>Apocynaceae</taxon>
        <taxon>Rauvolfioideae</taxon>
        <taxon>Vinceae</taxon>
        <taxon>Catharanthinae</taxon>
        <taxon>Catharanthus</taxon>
    </lineage>
</organism>
<name>A0ACC0CH24_CATRO</name>
<protein>
    <submittedName>
        <fullName evidence="1">Uncharacterized protein</fullName>
    </submittedName>
</protein>
<evidence type="ECO:0000313" key="1">
    <source>
        <dbReference type="EMBL" id="KAI5684259.1"/>
    </source>
</evidence>
<gene>
    <name evidence="1" type="ORF">M9H77_05487</name>
</gene>
<proteinExistence type="predicted"/>
<reference evidence="2" key="1">
    <citation type="journal article" date="2023" name="Nat. Plants">
        <title>Single-cell RNA sequencing provides a high-resolution roadmap for understanding the multicellular compartmentation of specialized metabolism.</title>
        <authorList>
            <person name="Sun S."/>
            <person name="Shen X."/>
            <person name="Li Y."/>
            <person name="Li Y."/>
            <person name="Wang S."/>
            <person name="Li R."/>
            <person name="Zhang H."/>
            <person name="Shen G."/>
            <person name="Guo B."/>
            <person name="Wei J."/>
            <person name="Xu J."/>
            <person name="St-Pierre B."/>
            <person name="Chen S."/>
            <person name="Sun C."/>
        </authorList>
    </citation>
    <scope>NUCLEOTIDE SEQUENCE [LARGE SCALE GENOMIC DNA]</scope>
</reference>
<evidence type="ECO:0000313" key="2">
    <source>
        <dbReference type="Proteomes" id="UP001060085"/>
    </source>
</evidence>
<sequence>MQLHIRLMLLPQKDPVKGLDSRLMIRHLNMLSSIRKRKCSWELPKLLIEIPHLLLGEAVQAESTTGACQNLGIENVAPIEDRWLFTDFFSRRTMKKKRRKRIPKGTSSQPDPSTNDDEGSGN</sequence>
<keyword evidence="2" id="KW-1185">Reference proteome</keyword>